<organism evidence="1 2">
    <name type="scientific">Nepenthes gracilis</name>
    <name type="common">Slender pitcher plant</name>
    <dbReference type="NCBI Taxonomy" id="150966"/>
    <lineage>
        <taxon>Eukaryota</taxon>
        <taxon>Viridiplantae</taxon>
        <taxon>Streptophyta</taxon>
        <taxon>Embryophyta</taxon>
        <taxon>Tracheophyta</taxon>
        <taxon>Spermatophyta</taxon>
        <taxon>Magnoliopsida</taxon>
        <taxon>eudicotyledons</taxon>
        <taxon>Gunneridae</taxon>
        <taxon>Pentapetalae</taxon>
        <taxon>Caryophyllales</taxon>
        <taxon>Nepenthaceae</taxon>
        <taxon>Nepenthes</taxon>
    </lineage>
</organism>
<sequence length="185" mass="21011">MWNRHNLLKYKGAGTLSWKQRLQIAIDAAQGLDYLHCGCRPPIISPMLDRGDMWSIVDERLQEMHSPNSIWRVVDIALAYVKPLAVDQPTMNNVVIELKECLAMEMDAGIDGNIRDGNNDFEKARPIDGSSMAIIKDHMTQLCDENPSKPPHTSPAPKPGFCPYPCQHFPFPTQTFYKRTRIPNH</sequence>
<dbReference type="PANTHER" id="PTHR45631">
    <property type="entry name" value="OS07G0107800 PROTEIN-RELATED"/>
    <property type="match status" value="1"/>
</dbReference>
<reference evidence="1" key="1">
    <citation type="submission" date="2023-05" db="EMBL/GenBank/DDBJ databases">
        <title>Nepenthes gracilis genome sequencing.</title>
        <authorList>
            <person name="Fukushima K."/>
        </authorList>
    </citation>
    <scope>NUCLEOTIDE SEQUENCE</scope>
    <source>
        <strain evidence="1">SING2019-196</strain>
    </source>
</reference>
<name>A0AAD3STM6_NEPGR</name>
<evidence type="ECO:0000313" key="1">
    <source>
        <dbReference type="EMBL" id="GMH17630.1"/>
    </source>
</evidence>
<dbReference type="EMBL" id="BSYO01000018">
    <property type="protein sequence ID" value="GMH17630.1"/>
    <property type="molecule type" value="Genomic_DNA"/>
</dbReference>
<dbReference type="Gene3D" id="1.10.510.10">
    <property type="entry name" value="Transferase(Phosphotransferase) domain 1"/>
    <property type="match status" value="1"/>
</dbReference>
<keyword evidence="2" id="KW-1185">Reference proteome</keyword>
<protein>
    <recommendedName>
        <fullName evidence="3">Protein kinase domain-containing protein</fullName>
    </recommendedName>
</protein>
<accession>A0AAD3STM6</accession>
<gene>
    <name evidence="1" type="ORF">Nepgr_019471</name>
</gene>
<dbReference type="SUPFAM" id="SSF56112">
    <property type="entry name" value="Protein kinase-like (PK-like)"/>
    <property type="match status" value="1"/>
</dbReference>
<dbReference type="Proteomes" id="UP001279734">
    <property type="component" value="Unassembled WGS sequence"/>
</dbReference>
<dbReference type="InterPro" id="IPR011009">
    <property type="entry name" value="Kinase-like_dom_sf"/>
</dbReference>
<evidence type="ECO:0000313" key="2">
    <source>
        <dbReference type="Proteomes" id="UP001279734"/>
    </source>
</evidence>
<dbReference type="PANTHER" id="PTHR45631:SF202">
    <property type="entry name" value="SENESCENCE-INDUCED RECEPTOR-LIKE SERINE_THREONINE-PROTEIN KINASE"/>
    <property type="match status" value="1"/>
</dbReference>
<comment type="caution">
    <text evidence="1">The sequence shown here is derived from an EMBL/GenBank/DDBJ whole genome shotgun (WGS) entry which is preliminary data.</text>
</comment>
<dbReference type="AlphaFoldDB" id="A0AAD3STM6"/>
<proteinExistence type="predicted"/>
<evidence type="ECO:0008006" key="3">
    <source>
        <dbReference type="Google" id="ProtNLM"/>
    </source>
</evidence>